<dbReference type="InterPro" id="IPR005880">
    <property type="entry name" value="Ribosomal_uL2_bac/org-type"/>
</dbReference>
<dbReference type="SUPFAM" id="SSF50104">
    <property type="entry name" value="Translation proteins SH3-like domain"/>
    <property type="match status" value="1"/>
</dbReference>
<keyword evidence="5" id="KW-0694">RNA-binding</keyword>
<evidence type="ECO:0000256" key="5">
    <source>
        <dbReference type="HAMAP-Rule" id="MF_01320"/>
    </source>
</evidence>
<dbReference type="Gene3D" id="2.40.50.140">
    <property type="entry name" value="Nucleic acid-binding proteins"/>
    <property type="match status" value="1"/>
</dbReference>
<dbReference type="GO" id="GO:0015934">
    <property type="term" value="C:large ribosomal subunit"/>
    <property type="evidence" value="ECO:0007669"/>
    <property type="project" value="InterPro"/>
</dbReference>
<evidence type="ECO:0000313" key="10">
    <source>
        <dbReference type="Proteomes" id="UP000075635"/>
    </source>
</evidence>
<dbReference type="PANTHER" id="PTHR13691">
    <property type="entry name" value="RIBOSOMAL PROTEIN L2"/>
    <property type="match status" value="1"/>
</dbReference>
<proteinExistence type="inferred from homology"/>
<keyword evidence="3 5" id="KW-0687">Ribonucleoprotein</keyword>
<dbReference type="SMART" id="SM01382">
    <property type="entry name" value="Ribosomal_L2_C"/>
    <property type="match status" value="1"/>
</dbReference>
<dbReference type="PIRSF" id="PIRSF002158">
    <property type="entry name" value="Ribosomal_L2"/>
    <property type="match status" value="1"/>
</dbReference>
<dbReference type="InterPro" id="IPR022666">
    <property type="entry name" value="Ribosomal_uL2_RNA-bd_dom"/>
</dbReference>
<feature type="domain" description="Large ribosomal subunit protein uL2 RNA-binding" evidence="8">
    <location>
        <begin position="42"/>
        <end position="118"/>
    </location>
</feature>
<dbReference type="Gene3D" id="4.10.950.10">
    <property type="entry name" value="Ribosomal protein L2, domain 3"/>
    <property type="match status" value="1"/>
</dbReference>
<evidence type="ECO:0000313" key="9">
    <source>
        <dbReference type="EMBL" id="KYF95191.1"/>
    </source>
</evidence>
<dbReference type="EMBL" id="JEMB01000666">
    <property type="protein sequence ID" value="KYF95191.1"/>
    <property type="molecule type" value="Genomic_DNA"/>
</dbReference>
<dbReference type="InterPro" id="IPR012340">
    <property type="entry name" value="NA-bd_OB-fold"/>
</dbReference>
<dbReference type="PANTHER" id="PTHR13691:SF5">
    <property type="entry name" value="LARGE RIBOSOMAL SUBUNIT PROTEIN UL2M"/>
    <property type="match status" value="1"/>
</dbReference>
<feature type="region of interest" description="Disordered" evidence="6">
    <location>
        <begin position="212"/>
        <end position="246"/>
    </location>
</feature>
<dbReference type="HAMAP" id="MF_01320_B">
    <property type="entry name" value="Ribosomal_uL2_B"/>
    <property type="match status" value="1"/>
</dbReference>
<feature type="region of interest" description="Disordered" evidence="6">
    <location>
        <begin position="29"/>
        <end position="54"/>
    </location>
</feature>
<sequence>MGIRSFKPTSPARRYYSVSDFKEITKVEPERSLLEQQTSTGGRNNNGRITSRFRGGGHKQRYRIIDFRRDKIGVPAKVAAIEYDPNRTARIALLHYVDGEKRYILAPDGLAVGATLLASRNADIKAGNSLTLRFIPPGTSIHNVEVKKGKGGQLVRSAGVAAQLMAKDGDYAQVRLPSGEIRKVHLDCRATIGQVSNSDHANISLGKAGRSRWLGRRPHNRGVTMNPVDHPMGGGEGRTSGGRHPCSPWGQLAKGLKTRNNKRTDGMIVRRRGTKG</sequence>
<accession>A0A150SRU8</accession>
<dbReference type="InterPro" id="IPR022671">
    <property type="entry name" value="Ribosomal_uL2_CS"/>
</dbReference>
<dbReference type="GO" id="GO:0019843">
    <property type="term" value="F:rRNA binding"/>
    <property type="evidence" value="ECO:0007669"/>
    <property type="project" value="UniProtKB-UniRule"/>
</dbReference>
<keyword evidence="5" id="KW-0699">rRNA-binding</keyword>
<feature type="compositionally biased region" description="Polar residues" evidence="6">
    <location>
        <begin position="34"/>
        <end position="49"/>
    </location>
</feature>
<comment type="function">
    <text evidence="5">One of the primary rRNA binding proteins. Required for association of the 30S and 50S subunits to form the 70S ribosome, for tRNA binding and peptide bond formation. It has been suggested to have peptidyltransferase activity; this is somewhat controversial. Makes several contacts with the 16S rRNA in the 70S ribosome.</text>
</comment>
<dbReference type="AlphaFoldDB" id="A0A150SRU8"/>
<dbReference type="Pfam" id="PF03947">
    <property type="entry name" value="Ribosomal_L2_C"/>
    <property type="match status" value="1"/>
</dbReference>
<evidence type="ECO:0000256" key="1">
    <source>
        <dbReference type="ARBA" id="ARBA00005636"/>
    </source>
</evidence>
<dbReference type="PROSITE" id="PS00467">
    <property type="entry name" value="RIBOSOMAL_L2"/>
    <property type="match status" value="1"/>
</dbReference>
<name>A0A150SRU8_SORCE</name>
<evidence type="ECO:0000256" key="3">
    <source>
        <dbReference type="ARBA" id="ARBA00023274"/>
    </source>
</evidence>
<keyword evidence="2 5" id="KW-0689">Ribosomal protein</keyword>
<comment type="subunit">
    <text evidence="5">Part of the 50S ribosomal subunit. Forms a bridge to the 30S subunit in the 70S ribosome.</text>
</comment>
<dbReference type="GO" id="GO:0003735">
    <property type="term" value="F:structural constituent of ribosome"/>
    <property type="evidence" value="ECO:0007669"/>
    <property type="project" value="InterPro"/>
</dbReference>
<dbReference type="FunFam" id="4.10.950.10:FF:000001">
    <property type="entry name" value="50S ribosomal protein L2"/>
    <property type="match status" value="1"/>
</dbReference>
<protein>
    <recommendedName>
        <fullName evidence="4 5">Large ribosomal subunit protein uL2</fullName>
    </recommendedName>
</protein>
<dbReference type="NCBIfam" id="TIGR01171">
    <property type="entry name" value="rplB_bact"/>
    <property type="match status" value="1"/>
</dbReference>
<evidence type="ECO:0000256" key="4">
    <source>
        <dbReference type="ARBA" id="ARBA00035242"/>
    </source>
</evidence>
<evidence type="ECO:0000259" key="8">
    <source>
        <dbReference type="SMART" id="SM01383"/>
    </source>
</evidence>
<dbReference type="GO" id="GO:0016740">
    <property type="term" value="F:transferase activity"/>
    <property type="evidence" value="ECO:0007669"/>
    <property type="project" value="InterPro"/>
</dbReference>
<comment type="caution">
    <text evidence="9">The sequence shown here is derived from an EMBL/GenBank/DDBJ whole genome shotgun (WGS) entry which is preliminary data.</text>
</comment>
<dbReference type="InterPro" id="IPR014726">
    <property type="entry name" value="Ribosomal_uL2_dom3"/>
</dbReference>
<evidence type="ECO:0000259" key="7">
    <source>
        <dbReference type="SMART" id="SM01382"/>
    </source>
</evidence>
<comment type="similarity">
    <text evidence="1 5">Belongs to the universal ribosomal protein uL2 family.</text>
</comment>
<dbReference type="Pfam" id="PF00181">
    <property type="entry name" value="Ribosomal_L2_N"/>
    <property type="match status" value="1"/>
</dbReference>
<dbReference type="GO" id="GO:0002181">
    <property type="term" value="P:cytoplasmic translation"/>
    <property type="evidence" value="ECO:0007669"/>
    <property type="project" value="TreeGrafter"/>
</dbReference>
<dbReference type="SMART" id="SM01383">
    <property type="entry name" value="Ribosomal_L2"/>
    <property type="match status" value="1"/>
</dbReference>
<dbReference type="InterPro" id="IPR008991">
    <property type="entry name" value="Translation_prot_SH3-like_sf"/>
</dbReference>
<dbReference type="FunFam" id="2.40.50.140:FF:000003">
    <property type="entry name" value="50S ribosomal protein L2"/>
    <property type="match status" value="1"/>
</dbReference>
<organism evidence="9 10">
    <name type="scientific">Sorangium cellulosum</name>
    <name type="common">Polyangium cellulosum</name>
    <dbReference type="NCBI Taxonomy" id="56"/>
    <lineage>
        <taxon>Bacteria</taxon>
        <taxon>Pseudomonadati</taxon>
        <taxon>Myxococcota</taxon>
        <taxon>Polyangia</taxon>
        <taxon>Polyangiales</taxon>
        <taxon>Polyangiaceae</taxon>
        <taxon>Sorangium</taxon>
    </lineage>
</organism>
<evidence type="ECO:0000256" key="2">
    <source>
        <dbReference type="ARBA" id="ARBA00022980"/>
    </source>
</evidence>
<evidence type="ECO:0000256" key="6">
    <source>
        <dbReference type="SAM" id="MobiDB-lite"/>
    </source>
</evidence>
<dbReference type="SUPFAM" id="SSF50249">
    <property type="entry name" value="Nucleic acid-binding proteins"/>
    <property type="match status" value="1"/>
</dbReference>
<dbReference type="FunFam" id="2.30.30.30:FF:000001">
    <property type="entry name" value="50S ribosomal protein L2"/>
    <property type="match status" value="1"/>
</dbReference>
<dbReference type="Gene3D" id="2.30.30.30">
    <property type="match status" value="1"/>
</dbReference>
<dbReference type="Proteomes" id="UP000075635">
    <property type="component" value="Unassembled WGS sequence"/>
</dbReference>
<dbReference type="InterPro" id="IPR002171">
    <property type="entry name" value="Ribosomal_uL2"/>
</dbReference>
<dbReference type="InterPro" id="IPR014722">
    <property type="entry name" value="Rib_uL2_dom2"/>
</dbReference>
<dbReference type="InterPro" id="IPR022669">
    <property type="entry name" value="Ribosomal_uL2_C"/>
</dbReference>
<reference evidence="9 10" key="1">
    <citation type="submission" date="2014-02" db="EMBL/GenBank/DDBJ databases">
        <title>The small core and large imbalanced accessory genome model reveals a collaborative survival strategy of Sorangium cellulosum strains in nature.</title>
        <authorList>
            <person name="Han K."/>
            <person name="Peng R."/>
            <person name="Blom J."/>
            <person name="Li Y.-Z."/>
        </authorList>
    </citation>
    <scope>NUCLEOTIDE SEQUENCE [LARGE SCALE GENOMIC DNA]</scope>
    <source>
        <strain evidence="9 10">So0011-07</strain>
    </source>
</reference>
<feature type="domain" description="Large ribosomal subunit protein uL2 C-terminal" evidence="7">
    <location>
        <begin position="124"/>
        <end position="252"/>
    </location>
</feature>
<gene>
    <name evidence="5 9" type="primary">rplB</name>
    <name evidence="9" type="ORF">BE17_14075</name>
</gene>